<dbReference type="PANTHER" id="PTHR45982">
    <property type="entry name" value="REGULATOR OF CHROMOSOME CONDENSATION"/>
    <property type="match status" value="1"/>
</dbReference>
<evidence type="ECO:0008006" key="4">
    <source>
        <dbReference type="Google" id="ProtNLM"/>
    </source>
</evidence>
<dbReference type="PROSITE" id="PS50012">
    <property type="entry name" value="RCC1_3"/>
    <property type="match status" value="1"/>
</dbReference>
<dbReference type="InterPro" id="IPR000408">
    <property type="entry name" value="Reg_chr_condens"/>
</dbReference>
<keyword evidence="3" id="KW-1185">Reference proteome</keyword>
<feature type="repeat" description="RCC1" evidence="1">
    <location>
        <begin position="243"/>
        <end position="295"/>
    </location>
</feature>
<sequence>MKVCGCNICYRLGGSLNNKIDSVSNIKFPGQSCLEISSLLSFSTYFHSVWINQKCEAFAVGYNVGGKISSELPNEIFKNDTQINFQFKNGQPCQFISAVAGDHYTLYQVTDETSNDTSQLVLAYDNKKTIFLNIGKRSPLSLFGGANTSAVIDTEGSVIIITKSVYDSPTSEIECLSLPGGEKAVKAACGNDTVIVLGESGGVFECSLKAARKSFSEVQELSGTKINEISGTQDHFFAISSEGKVFGRGSNHSYKLGMPGSTYSVDKFTLIESLSKYQIVEASSGAYDSLFITSEGKILGCGWNCYGELMLKSKKNEVYPPEETEITSGAT</sequence>
<reference evidence="2 3" key="1">
    <citation type="submission" date="2024-04" db="EMBL/GenBank/DDBJ databases">
        <title>Tritrichomonas musculus Genome.</title>
        <authorList>
            <person name="Alves-Ferreira E."/>
            <person name="Grigg M."/>
            <person name="Lorenzi H."/>
            <person name="Galac M."/>
        </authorList>
    </citation>
    <scope>NUCLEOTIDE SEQUENCE [LARGE SCALE GENOMIC DNA]</scope>
    <source>
        <strain evidence="2 3">EAF2021</strain>
    </source>
</reference>
<protein>
    <recommendedName>
        <fullName evidence="4">Regulator of chromosome condensation</fullName>
    </recommendedName>
</protein>
<gene>
    <name evidence="2" type="ORF">M9Y10_042717</name>
</gene>
<dbReference type="EMBL" id="JAPFFF010000008">
    <property type="protein sequence ID" value="KAK8883622.1"/>
    <property type="molecule type" value="Genomic_DNA"/>
</dbReference>
<dbReference type="Proteomes" id="UP001470230">
    <property type="component" value="Unassembled WGS sequence"/>
</dbReference>
<dbReference type="InterPro" id="IPR009091">
    <property type="entry name" value="RCC1/BLIP-II"/>
</dbReference>
<dbReference type="Gene3D" id="2.130.10.30">
    <property type="entry name" value="Regulator of chromosome condensation 1/beta-lactamase-inhibitor protein II"/>
    <property type="match status" value="2"/>
</dbReference>
<dbReference type="SUPFAM" id="SSF50985">
    <property type="entry name" value="RCC1/BLIP-II"/>
    <property type="match status" value="1"/>
</dbReference>
<name>A0ABR2JZF0_9EUKA</name>
<evidence type="ECO:0000256" key="1">
    <source>
        <dbReference type="PROSITE-ProRule" id="PRU00235"/>
    </source>
</evidence>
<evidence type="ECO:0000313" key="3">
    <source>
        <dbReference type="Proteomes" id="UP001470230"/>
    </source>
</evidence>
<dbReference type="PANTHER" id="PTHR45982:SF1">
    <property type="entry name" value="REGULATOR OF CHROMOSOME CONDENSATION"/>
    <property type="match status" value="1"/>
</dbReference>
<dbReference type="InterPro" id="IPR051553">
    <property type="entry name" value="Ran_GTPase-activating"/>
</dbReference>
<evidence type="ECO:0000313" key="2">
    <source>
        <dbReference type="EMBL" id="KAK8883622.1"/>
    </source>
</evidence>
<organism evidence="2 3">
    <name type="scientific">Tritrichomonas musculus</name>
    <dbReference type="NCBI Taxonomy" id="1915356"/>
    <lineage>
        <taxon>Eukaryota</taxon>
        <taxon>Metamonada</taxon>
        <taxon>Parabasalia</taxon>
        <taxon>Tritrichomonadida</taxon>
        <taxon>Tritrichomonadidae</taxon>
        <taxon>Tritrichomonas</taxon>
    </lineage>
</organism>
<accession>A0ABR2JZF0</accession>
<comment type="caution">
    <text evidence="2">The sequence shown here is derived from an EMBL/GenBank/DDBJ whole genome shotgun (WGS) entry which is preliminary data.</text>
</comment>
<proteinExistence type="predicted"/>